<feature type="region of interest" description="Disordered" evidence="2">
    <location>
        <begin position="284"/>
        <end position="384"/>
    </location>
</feature>
<evidence type="ECO:0000313" key="5">
    <source>
        <dbReference type="EMBL" id="KAK3279047.1"/>
    </source>
</evidence>
<dbReference type="EMBL" id="LGRX02005153">
    <property type="protein sequence ID" value="KAK3279047.1"/>
    <property type="molecule type" value="Genomic_DNA"/>
</dbReference>
<feature type="compositionally biased region" description="Polar residues" evidence="2">
    <location>
        <begin position="308"/>
        <end position="331"/>
    </location>
</feature>
<feature type="compositionally biased region" description="Polar residues" evidence="2">
    <location>
        <begin position="284"/>
        <end position="297"/>
    </location>
</feature>
<accession>A0AAE0LBK4</accession>
<keyword evidence="3" id="KW-0812">Transmembrane</keyword>
<dbReference type="Proteomes" id="UP001190700">
    <property type="component" value="Unassembled WGS sequence"/>
</dbReference>
<evidence type="ECO:0000256" key="3">
    <source>
        <dbReference type="SAM" id="Phobius"/>
    </source>
</evidence>
<reference evidence="5 6" key="1">
    <citation type="journal article" date="2015" name="Genome Biol. Evol.">
        <title>Comparative Genomics of a Bacterivorous Green Alga Reveals Evolutionary Causalities and Consequences of Phago-Mixotrophic Mode of Nutrition.</title>
        <authorList>
            <person name="Burns J.A."/>
            <person name="Paasch A."/>
            <person name="Narechania A."/>
            <person name="Kim E."/>
        </authorList>
    </citation>
    <scope>NUCLEOTIDE SEQUENCE [LARGE SCALE GENOMIC DNA]</scope>
    <source>
        <strain evidence="5 6">PLY_AMNH</strain>
    </source>
</reference>
<dbReference type="Gene3D" id="1.10.238.10">
    <property type="entry name" value="EF-hand"/>
    <property type="match status" value="1"/>
</dbReference>
<feature type="transmembrane region" description="Helical" evidence="3">
    <location>
        <begin position="237"/>
        <end position="257"/>
    </location>
</feature>
<proteinExistence type="predicted"/>
<name>A0AAE0LBK4_9CHLO</name>
<evidence type="ECO:0000259" key="4">
    <source>
        <dbReference type="PROSITE" id="PS50222"/>
    </source>
</evidence>
<dbReference type="PROSITE" id="PS00018">
    <property type="entry name" value="EF_HAND_1"/>
    <property type="match status" value="2"/>
</dbReference>
<keyword evidence="6" id="KW-1185">Reference proteome</keyword>
<dbReference type="AlphaFoldDB" id="A0AAE0LBK4"/>
<evidence type="ECO:0000313" key="6">
    <source>
        <dbReference type="Proteomes" id="UP001190700"/>
    </source>
</evidence>
<dbReference type="InterPro" id="IPR002048">
    <property type="entry name" value="EF_hand_dom"/>
</dbReference>
<comment type="caution">
    <text evidence="5">The sequence shown here is derived from an EMBL/GenBank/DDBJ whole genome shotgun (WGS) entry which is preliminary data.</text>
</comment>
<protein>
    <recommendedName>
        <fullName evidence="4">EF-hand domain-containing protein</fullName>
    </recommendedName>
</protein>
<dbReference type="SUPFAM" id="SSF47473">
    <property type="entry name" value="EF-hand"/>
    <property type="match status" value="1"/>
</dbReference>
<dbReference type="InterPro" id="IPR018247">
    <property type="entry name" value="EF_Hand_1_Ca_BS"/>
</dbReference>
<sequence length="508" mass="56493">MYLPGDDSVSEANKSVVAAFVGCRFAVARKHIRSAPVSGSDAAAAEEGIPAEYREPSKHEKTAIKSIERMLFNAPNHFCQVAGTGWRFDEYDKLYYSGKEASFCCTVCRDAGDSGEYGRGVAKRVQSKAMVSHCTTKSHLNSLKASAFETGQGILERLNRQLPCLHWHYLAHVLACPPVSPTRITKRNVEDVVYVPRELTRSSSGRHLCALDPPEEDRIMSSEGRQRLLMSLNSQKFRLATIALTGSLFLVFFLALWGSDLGDFGDAAPEEEALEIISKSDMEQLSSGMEEMQQQQAPPGGSEEDTTRLSSVQNGMEQTSTRNASDGSSARLSKKEKKDRREAGRPAGLAGATRLGRVEKSAGNKPIDPSSKAEGRKRKKQKRQLGVGWVKAMFDRMDHDRDGIVTLSELSEFAEKWNLPTVYVQDFLRYADRSKNRTVTFQDFVTTIRAREMALNKACQPFENDEDMSVLQEVWARGKWLIGLMVLQSLSGAILQHYERLIQVLPGV</sequence>
<dbReference type="PROSITE" id="PS50222">
    <property type="entry name" value="EF_HAND_2"/>
    <property type="match status" value="1"/>
</dbReference>
<keyword evidence="3" id="KW-1133">Transmembrane helix</keyword>
<dbReference type="GO" id="GO:0005509">
    <property type="term" value="F:calcium ion binding"/>
    <property type="evidence" value="ECO:0007669"/>
    <property type="project" value="InterPro"/>
</dbReference>
<evidence type="ECO:0000256" key="1">
    <source>
        <dbReference type="ARBA" id="ARBA00022837"/>
    </source>
</evidence>
<gene>
    <name evidence="5" type="ORF">CYMTET_13050</name>
</gene>
<keyword evidence="3" id="KW-0472">Membrane</keyword>
<dbReference type="InterPro" id="IPR011992">
    <property type="entry name" value="EF-hand-dom_pair"/>
</dbReference>
<organism evidence="5 6">
    <name type="scientific">Cymbomonas tetramitiformis</name>
    <dbReference type="NCBI Taxonomy" id="36881"/>
    <lineage>
        <taxon>Eukaryota</taxon>
        <taxon>Viridiplantae</taxon>
        <taxon>Chlorophyta</taxon>
        <taxon>Pyramimonadophyceae</taxon>
        <taxon>Pyramimonadales</taxon>
        <taxon>Pyramimonadaceae</taxon>
        <taxon>Cymbomonas</taxon>
    </lineage>
</organism>
<evidence type="ECO:0000256" key="2">
    <source>
        <dbReference type="SAM" id="MobiDB-lite"/>
    </source>
</evidence>
<feature type="domain" description="EF-hand" evidence="4">
    <location>
        <begin position="385"/>
        <end position="420"/>
    </location>
</feature>
<keyword evidence="1" id="KW-0106">Calcium</keyword>